<evidence type="ECO:0000313" key="3">
    <source>
        <dbReference type="Proteomes" id="UP001432322"/>
    </source>
</evidence>
<feature type="non-terminal residue" evidence="2">
    <location>
        <position position="85"/>
    </location>
</feature>
<accession>A0AAV5WFQ2</accession>
<dbReference type="InterPro" id="IPR002083">
    <property type="entry name" value="MATH/TRAF_dom"/>
</dbReference>
<feature type="domain" description="MATH" evidence="1">
    <location>
        <begin position="2"/>
        <end position="63"/>
    </location>
</feature>
<gene>
    <name evidence="2" type="ORF">PFISCL1PPCAC_20737</name>
</gene>
<keyword evidence="3" id="KW-1185">Reference proteome</keyword>
<proteinExistence type="predicted"/>
<organism evidence="2 3">
    <name type="scientific">Pristionchus fissidentatus</name>
    <dbReference type="NCBI Taxonomy" id="1538716"/>
    <lineage>
        <taxon>Eukaryota</taxon>
        <taxon>Metazoa</taxon>
        <taxon>Ecdysozoa</taxon>
        <taxon>Nematoda</taxon>
        <taxon>Chromadorea</taxon>
        <taxon>Rhabditida</taxon>
        <taxon>Rhabditina</taxon>
        <taxon>Diplogasteromorpha</taxon>
        <taxon>Diplogasteroidea</taxon>
        <taxon>Neodiplogasteridae</taxon>
        <taxon>Pristionchus</taxon>
    </lineage>
</organism>
<dbReference type="EMBL" id="BTSY01000005">
    <property type="protein sequence ID" value="GMT29440.1"/>
    <property type="molecule type" value="Genomic_DNA"/>
</dbReference>
<comment type="caution">
    <text evidence="2">The sequence shown here is derived from an EMBL/GenBank/DDBJ whole genome shotgun (WGS) entry which is preliminary data.</text>
</comment>
<sequence>LKMNLCCERQSLSSMWSSEMRAQFVVESFDGKRDLLVKQVEAKFDYENHEIKVEMATWKQLLELSKDPEMVGYECRLFIQKISGV</sequence>
<name>A0AAV5WFQ2_9BILA</name>
<protein>
    <recommendedName>
        <fullName evidence="1">MATH domain-containing protein</fullName>
    </recommendedName>
</protein>
<evidence type="ECO:0000313" key="2">
    <source>
        <dbReference type="EMBL" id="GMT29440.1"/>
    </source>
</evidence>
<reference evidence="2" key="1">
    <citation type="submission" date="2023-10" db="EMBL/GenBank/DDBJ databases">
        <title>Genome assembly of Pristionchus species.</title>
        <authorList>
            <person name="Yoshida K."/>
            <person name="Sommer R.J."/>
        </authorList>
    </citation>
    <scope>NUCLEOTIDE SEQUENCE</scope>
    <source>
        <strain evidence="2">RS5133</strain>
    </source>
</reference>
<dbReference type="AlphaFoldDB" id="A0AAV5WFQ2"/>
<feature type="non-terminal residue" evidence="2">
    <location>
        <position position="1"/>
    </location>
</feature>
<evidence type="ECO:0000259" key="1">
    <source>
        <dbReference type="Pfam" id="PF00917"/>
    </source>
</evidence>
<dbReference type="Proteomes" id="UP001432322">
    <property type="component" value="Unassembled WGS sequence"/>
</dbReference>
<dbReference type="Pfam" id="PF00917">
    <property type="entry name" value="MATH"/>
    <property type="match status" value="1"/>
</dbReference>